<dbReference type="InterPro" id="IPR023827">
    <property type="entry name" value="Peptidase_S8_Asp-AS"/>
</dbReference>
<keyword evidence="3 5" id="KW-0378">Hydrolase</keyword>
<dbReference type="PROSITE" id="PS00137">
    <property type="entry name" value="SUBTILASE_HIS"/>
    <property type="match status" value="1"/>
</dbReference>
<evidence type="ECO:0000256" key="7">
    <source>
        <dbReference type="SAM" id="MobiDB-lite"/>
    </source>
</evidence>
<dbReference type="InterPro" id="IPR023828">
    <property type="entry name" value="Peptidase_S8_Ser-AS"/>
</dbReference>
<dbReference type="SUPFAM" id="SSF52743">
    <property type="entry name" value="Subtilisin-like"/>
    <property type="match status" value="1"/>
</dbReference>
<reference evidence="9 10" key="1">
    <citation type="submission" date="2019-03" db="EMBL/GenBank/DDBJ databases">
        <title>Genomic Encyclopedia of Type Strains, Phase IV (KMG-IV): sequencing the most valuable type-strain genomes for metagenomic binning, comparative biology and taxonomic classification.</title>
        <authorList>
            <person name="Goeker M."/>
        </authorList>
    </citation>
    <scope>NUCLEOTIDE SEQUENCE [LARGE SCALE GENOMIC DNA]</scope>
    <source>
        <strain evidence="9 10">DSM 19345</strain>
    </source>
</reference>
<dbReference type="GO" id="GO:0006508">
    <property type="term" value="P:proteolysis"/>
    <property type="evidence" value="ECO:0007669"/>
    <property type="project" value="UniProtKB-KW"/>
</dbReference>
<dbReference type="InterPro" id="IPR022398">
    <property type="entry name" value="Peptidase_S8_His-AS"/>
</dbReference>
<feature type="region of interest" description="Disordered" evidence="7">
    <location>
        <begin position="516"/>
        <end position="538"/>
    </location>
</feature>
<gene>
    <name evidence="9" type="ORF">EDC22_102444</name>
</gene>
<evidence type="ECO:0000256" key="4">
    <source>
        <dbReference type="ARBA" id="ARBA00022825"/>
    </source>
</evidence>
<feature type="domain" description="Peptidase S8/S53" evidence="8">
    <location>
        <begin position="218"/>
        <end position="506"/>
    </location>
</feature>
<evidence type="ECO:0000256" key="6">
    <source>
        <dbReference type="RuleBase" id="RU003355"/>
    </source>
</evidence>
<evidence type="ECO:0000256" key="1">
    <source>
        <dbReference type="ARBA" id="ARBA00011073"/>
    </source>
</evidence>
<evidence type="ECO:0000256" key="2">
    <source>
        <dbReference type="ARBA" id="ARBA00022670"/>
    </source>
</evidence>
<comment type="similarity">
    <text evidence="1 5 6">Belongs to the peptidase S8 family.</text>
</comment>
<keyword evidence="4 5" id="KW-0720">Serine protease</keyword>
<sequence>MQMAYFSGDALADTHDNLLLVNVDGRAGALAARLLGAARTAAKALHIDPSRLGSLRGADAPDVAIAEVEAEHPGLAVLASLARQGQIEEVQPLAPVAEGSVAPAFAGDPLGVHLALASSLIVRDPERIGQSILRGTNLVKLRSGQRLDRLRREIAEDVSMRAEAVPVRYLMAQPSRSRQASREPVDPKGEAARTVGWSFDAIHWPAARADPSYREPTEVKVAVLDTGIDLDHPLFAGRVMRYDFSYPDLNVVSGPKDIVGHGTHVAGTIAAGLDTRTGIRGLCECPLHVWKIFSDEPTLIHSIGEYRFVVDPRLYLRALSECVDAELDVVNLSIGGTGAPSEEERMLFNALQSSGALLVAAMGNSRQLGSPRMYPAAHVDVVAVGATDPLDRVATFSNRGPHITVCAPGTAIWSTLPITEGWSGFKIEHEGSRPRPGRKIPRGTWFDAWDGTSMATPHVTAALAIHMAVYGKRGIDQVIAALRHTSDATPTMTGGGHAFHQDYGHGRLNLYNLVTNRPGVGKQGNVPDSQQAARGRNP</sequence>
<evidence type="ECO:0000256" key="3">
    <source>
        <dbReference type="ARBA" id="ARBA00022801"/>
    </source>
</evidence>
<dbReference type="PROSITE" id="PS00138">
    <property type="entry name" value="SUBTILASE_SER"/>
    <property type="match status" value="1"/>
</dbReference>
<dbReference type="RefSeq" id="WP_132805516.1">
    <property type="nucleotide sequence ID" value="NZ_SMAK01000002.1"/>
</dbReference>
<evidence type="ECO:0000259" key="8">
    <source>
        <dbReference type="Pfam" id="PF00082"/>
    </source>
</evidence>
<keyword evidence="10" id="KW-1185">Reference proteome</keyword>
<comment type="caution">
    <text evidence="9">The sequence shown here is derived from an EMBL/GenBank/DDBJ whole genome shotgun (WGS) entry which is preliminary data.</text>
</comment>
<feature type="active site" description="Charge relay system" evidence="5">
    <location>
        <position position="453"/>
    </location>
</feature>
<dbReference type="InterPro" id="IPR015500">
    <property type="entry name" value="Peptidase_S8_subtilisin-rel"/>
</dbReference>
<dbReference type="InterPro" id="IPR000209">
    <property type="entry name" value="Peptidase_S8/S53_dom"/>
</dbReference>
<dbReference type="EMBL" id="SMAK01000002">
    <property type="protein sequence ID" value="TCT12758.1"/>
    <property type="molecule type" value="Genomic_DNA"/>
</dbReference>
<protein>
    <submittedName>
        <fullName evidence="9">Subtilase family protein</fullName>
    </submittedName>
</protein>
<dbReference type="PROSITE" id="PS00136">
    <property type="entry name" value="SUBTILASE_ASP"/>
    <property type="match status" value="1"/>
</dbReference>
<proteinExistence type="inferred from homology"/>
<dbReference type="Gene3D" id="3.40.50.200">
    <property type="entry name" value="Peptidase S8/S53 domain"/>
    <property type="match status" value="1"/>
</dbReference>
<evidence type="ECO:0000256" key="5">
    <source>
        <dbReference type="PROSITE-ProRule" id="PRU01240"/>
    </source>
</evidence>
<evidence type="ECO:0000313" key="10">
    <source>
        <dbReference type="Proteomes" id="UP000295678"/>
    </source>
</evidence>
<dbReference type="PROSITE" id="PS51892">
    <property type="entry name" value="SUBTILASE"/>
    <property type="match status" value="1"/>
</dbReference>
<organism evidence="9 10">
    <name type="scientific">Tepidamorphus gemmatus</name>
    <dbReference type="NCBI Taxonomy" id="747076"/>
    <lineage>
        <taxon>Bacteria</taxon>
        <taxon>Pseudomonadati</taxon>
        <taxon>Pseudomonadota</taxon>
        <taxon>Alphaproteobacteria</taxon>
        <taxon>Hyphomicrobiales</taxon>
        <taxon>Tepidamorphaceae</taxon>
        <taxon>Tepidamorphus</taxon>
    </lineage>
</organism>
<dbReference type="GO" id="GO:0004252">
    <property type="term" value="F:serine-type endopeptidase activity"/>
    <property type="evidence" value="ECO:0007669"/>
    <property type="project" value="UniProtKB-UniRule"/>
</dbReference>
<name>A0A4R3MHR4_9HYPH</name>
<dbReference type="Pfam" id="PF00082">
    <property type="entry name" value="Peptidase_S8"/>
    <property type="match status" value="1"/>
</dbReference>
<dbReference type="InterPro" id="IPR050131">
    <property type="entry name" value="Peptidase_S8_subtilisin-like"/>
</dbReference>
<dbReference type="PRINTS" id="PR00723">
    <property type="entry name" value="SUBTILISIN"/>
</dbReference>
<feature type="active site" description="Charge relay system" evidence="5">
    <location>
        <position position="261"/>
    </location>
</feature>
<evidence type="ECO:0000313" key="9">
    <source>
        <dbReference type="EMBL" id="TCT12758.1"/>
    </source>
</evidence>
<dbReference type="OrthoDB" id="9816306at2"/>
<feature type="active site" description="Charge relay system" evidence="5">
    <location>
        <position position="225"/>
    </location>
</feature>
<dbReference type="Proteomes" id="UP000295678">
    <property type="component" value="Unassembled WGS sequence"/>
</dbReference>
<keyword evidence="2 5" id="KW-0645">Protease</keyword>
<dbReference type="InterPro" id="IPR036852">
    <property type="entry name" value="Peptidase_S8/S53_dom_sf"/>
</dbReference>
<dbReference type="AlphaFoldDB" id="A0A4R3MHR4"/>
<accession>A0A4R3MHR4</accession>
<dbReference type="PANTHER" id="PTHR43806:SF11">
    <property type="entry name" value="CEREVISIN-RELATED"/>
    <property type="match status" value="1"/>
</dbReference>
<dbReference type="PANTHER" id="PTHR43806">
    <property type="entry name" value="PEPTIDASE S8"/>
    <property type="match status" value="1"/>
</dbReference>